<dbReference type="InterPro" id="IPR022385">
    <property type="entry name" value="Rhs_assc_core"/>
</dbReference>
<dbReference type="NCBIfam" id="TIGR01643">
    <property type="entry name" value="YD_repeat_2x"/>
    <property type="match status" value="3"/>
</dbReference>
<accession>A0A561EAF8</accession>
<evidence type="ECO:0000313" key="2">
    <source>
        <dbReference type="EMBL" id="TWE12598.1"/>
    </source>
</evidence>
<protein>
    <submittedName>
        <fullName evidence="2">RHS repeat-associated protein</fullName>
    </submittedName>
</protein>
<dbReference type="Gene3D" id="2.180.10.10">
    <property type="entry name" value="RHS repeat-associated core"/>
    <property type="match status" value="2"/>
</dbReference>
<dbReference type="SUPFAM" id="SSF51294">
    <property type="entry name" value="Hedgehog/intein (Hint) domain"/>
    <property type="match status" value="1"/>
</dbReference>
<feature type="compositionally biased region" description="Polar residues" evidence="1">
    <location>
        <begin position="1222"/>
        <end position="1240"/>
    </location>
</feature>
<organism evidence="2 3">
    <name type="scientific">Rudaeicoccus suwonensis</name>
    <dbReference type="NCBI Taxonomy" id="657409"/>
    <lineage>
        <taxon>Bacteria</taxon>
        <taxon>Bacillati</taxon>
        <taxon>Actinomycetota</taxon>
        <taxon>Actinomycetes</taxon>
        <taxon>Micrococcales</taxon>
        <taxon>Dermacoccaceae</taxon>
        <taxon>Rudaeicoccus</taxon>
    </lineage>
</organism>
<dbReference type="Gene3D" id="2.170.16.10">
    <property type="entry name" value="Hedgehog/Intein (Hint) domain"/>
    <property type="match status" value="1"/>
</dbReference>
<feature type="region of interest" description="Disordered" evidence="1">
    <location>
        <begin position="1161"/>
        <end position="1184"/>
    </location>
</feature>
<dbReference type="Pfam" id="PF05593">
    <property type="entry name" value="RHS_repeat"/>
    <property type="match status" value="2"/>
</dbReference>
<feature type="region of interest" description="Disordered" evidence="1">
    <location>
        <begin position="925"/>
        <end position="949"/>
    </location>
</feature>
<evidence type="ECO:0000256" key="1">
    <source>
        <dbReference type="SAM" id="MobiDB-lite"/>
    </source>
</evidence>
<dbReference type="InterPro" id="IPR050708">
    <property type="entry name" value="T6SS_VgrG/RHS"/>
</dbReference>
<dbReference type="InterPro" id="IPR036844">
    <property type="entry name" value="Hint_dom_sf"/>
</dbReference>
<comment type="caution">
    <text evidence="2">The sequence shown here is derived from an EMBL/GenBank/DDBJ whole genome shotgun (WGS) entry which is preliminary data.</text>
</comment>
<dbReference type="EMBL" id="VIVQ01000001">
    <property type="protein sequence ID" value="TWE12598.1"/>
    <property type="molecule type" value="Genomic_DNA"/>
</dbReference>
<dbReference type="InterPro" id="IPR031325">
    <property type="entry name" value="RHS_repeat"/>
</dbReference>
<sequence length="2176" mass="227321">MSSGAASSNATSGAVVWGVQVASHAAASSAGVTGVLVHVSRSDAGSAAGAKISLSTKQWGSAQAEFGSRLRWVAMPACALTTPSVAACRVQTPLVTTTDAKTSTITAVLPSFAKTGGVNATAAATPMAKGASAAGAGLSAAALSKDVSNGAMVVAATTGATGASGSFTATSLQPQGTWSTSGASGDFQWSYPIQDPNPGYGADVAPDVDLSYDSGAVDGQIAGGNTQTGLVGEGWGNPGESYIERTYQTCSDDSSLPTADQTGDECWAGQILTMQLQGQSNPIVIDDSNGTYHLQGDDGSKLVRLTGADNHALAGEYWQLTTTNGVVYTFGENVLPGGSESTATNSVDTEPVYGPTSGDPCYNATFKDASCTQAYRWNLDMVQDPHHVTTIYNYTKESNYYGPDNSTTPTTYDRYSELASVIYGIPATSSSVYANPGSDQITLGYSQRCIASSSFNCASSSFNAANAAQWPDTPQDLVCASTGTCNTHSPSFWTQVRLTSIATAYRSGSSWVPVDSYAVGQDFPSSGDAQMDMTSLTQTGHSGSSTATLPSDQFEYITLANRVTDDSNDNEMQYDRLTDILTETGEHIQAFYNSMPGQSGRSQPLCTTSTLPSDVSENTSECFPVYWTQPYAPTPTLDFFHKYVVTEVTTGSVSGIVPERVVTYTYEGSPAWHYDDNPLVKAKDRTYGQWRGYGKVQSVVGSGSSAQTTVDTYFRGMDGDTLPTGTRSVSITDSTGHSYTDSNQYADTLLESQVYNGTAQVSATITAPTTVATTASQARSGMQPLVATMVRPASTMVLRNLATGGEDEVLDTYGYDAEGRQISDSETGSGLAPACTTTSYADNTTSWIRDDVAEVIHSAQACPAAGTAPSGISSDIRSYYDGSTTLGAVPGAGDETETDTAISSTHFAKVTTAYDSLGRQTSTTQYTSATDTTGRTSSTVYTPSTSGPVTQVVQKDPLGHTSTEVIDPGRYQVTSETDVAGHVTTATYDPLGRLTAVWKPGQTQGSTPATTSYAYQVSQSNPSTVTATTLVDAGTGSTSTTTNVTLYDSYGEVIQTQDSAVGSGAIVNDTAYDDAGRVSGNDNHFYITENPSTTLQVPTTDGDAFIANRTVTSYDGAGRPTTVQLYDGNTLTSTTTTVYGGNATTVIPPTGGVEMTTITNPRGETTETDRWSSPPTFSGNTYSGGTAVRDTYTFNAAGEQTQMVTAAGTPQAATFTTSYDMAGRQTSSADPDSGTTTTSYDDAGDPISITDAQGSTVAQTFDADGRLTGQYQGSTSGTQLTGLVYDTLQTGQQTSATRYVGGKAYTTAATGYDNAGRPTGTSVSLSVPGFAAAYTSPETWTSTGLLKTATIPAAGSAPAETLTYGYNNNGDPVSVTGGNQYVAAADIDHDGKPLGYTLDQGTDTTYLAFLYDAQTLDVTQQQFDAGSTVLDNTTTSYDLAGNITSSTDTQGASGAASTTTCYNYDHLDELTQAWTSTDNCSADPSTAGNATVGGAAPFWESWTYDAGGSRTTQTAHQLPATATPVSGTNPLTPTTGDNVTTSAVGSTGHAHDLTGTTTTGPNAGSTSQTVNADGQVTARTTAGGSQTLTWDPLGFLASVTTPAGTTSYVNDASGDPLLETDPSGATTLYLGSEDVTVTGGAVSNVTRYYDIAGRQIAYRVGTVGPTYVDANTQGTTTTTYTPSGSGGTPAANTTRQYLDPYGNNLAATSASALVAPTLATNRSFLGAASNGDTGLISTGLRKYDPTTGTFMSVDPVRDPSAVDELNGYAYGGGNPVTNSDPTGARYPSSAENGPHSYGCGNSCWSESATARYDYWYDHTYLPELRWEYWQSQAALRRQEAEAAYDRRIAAEESWYKEMHAGWRAPTPAPHKSSGGGFWGFVTHHAGAILMTGAVVGLTVVNVVQGGADPLTDGLEAEAVADDVSLIASEDAGEGAAAEGSSNDMCATQSFIPTTKVILASGATAAISTLRVGEKVVASDPVTGKTTTKTIDAVWINHDTDLMNLAVRTQSGKQTVIHTTAHHPFWDNTTHAWTEVDFLHPGDELRSLNGQPVTVVEHTAVTGAANMWDLTIDNLHDFYIATATNAVLVHNYGCDEWASNFASKNGGEIKSFSDPDGLPLGEYRPDGPDTDAVPETWFHHTVVLRDDLVYDEYNPNGASIDDFKQMFQYHEFIHFGF</sequence>
<keyword evidence="3" id="KW-1185">Reference proteome</keyword>
<feature type="compositionally biased region" description="Polar residues" evidence="1">
    <location>
        <begin position="1171"/>
        <end position="1184"/>
    </location>
</feature>
<dbReference type="PANTHER" id="PTHR32305:SF17">
    <property type="entry name" value="TRNA NUCLEASE WAPA"/>
    <property type="match status" value="1"/>
</dbReference>
<feature type="region of interest" description="Disordered" evidence="1">
    <location>
        <begin position="1222"/>
        <end position="1254"/>
    </location>
</feature>
<name>A0A561EAF8_9MICO</name>
<proteinExistence type="predicted"/>
<dbReference type="Pfam" id="PF07591">
    <property type="entry name" value="PT-HINT"/>
    <property type="match status" value="1"/>
</dbReference>
<gene>
    <name evidence="2" type="ORF">BKA23_1413</name>
</gene>
<feature type="compositionally biased region" description="Polar residues" evidence="1">
    <location>
        <begin position="934"/>
        <end position="949"/>
    </location>
</feature>
<feature type="region of interest" description="Disordered" evidence="1">
    <location>
        <begin position="1520"/>
        <end position="1575"/>
    </location>
</feature>
<dbReference type="InterPro" id="IPR006530">
    <property type="entry name" value="YD"/>
</dbReference>
<dbReference type="PANTHER" id="PTHR32305">
    <property type="match status" value="1"/>
</dbReference>
<dbReference type="Proteomes" id="UP000318297">
    <property type="component" value="Unassembled WGS sequence"/>
</dbReference>
<reference evidence="2 3" key="1">
    <citation type="submission" date="2019-06" db="EMBL/GenBank/DDBJ databases">
        <title>Sequencing the genomes of 1000 actinobacteria strains.</title>
        <authorList>
            <person name="Klenk H.-P."/>
        </authorList>
    </citation>
    <scope>NUCLEOTIDE SEQUENCE [LARGE SCALE GENOMIC DNA]</scope>
    <source>
        <strain evidence="2 3">DSM 19560</strain>
    </source>
</reference>
<dbReference type="NCBIfam" id="TIGR03696">
    <property type="entry name" value="Rhs_assc_core"/>
    <property type="match status" value="1"/>
</dbReference>
<feature type="compositionally biased region" description="Polar residues" evidence="1">
    <location>
        <begin position="1523"/>
        <end position="1545"/>
    </location>
</feature>
<feature type="compositionally biased region" description="Polar residues" evidence="1">
    <location>
        <begin position="1554"/>
        <end position="1575"/>
    </location>
</feature>
<evidence type="ECO:0000313" key="3">
    <source>
        <dbReference type="Proteomes" id="UP000318297"/>
    </source>
</evidence>